<reference evidence="3 4" key="1">
    <citation type="submission" date="2017-06" db="EMBL/GenBank/DDBJ databases">
        <title>Novel microbial phyla capable of carbon fixation and sulfur reduction in deep-sea sediments.</title>
        <authorList>
            <person name="Huang J."/>
            <person name="Baker B."/>
            <person name="Wang Y."/>
        </authorList>
    </citation>
    <scope>NUCLEOTIDE SEQUENCE [LARGE SCALE GENOMIC DNA]</scope>
    <source>
        <strain evidence="3">B3_TA06</strain>
    </source>
</reference>
<comment type="caution">
    <text evidence="3">The sequence shown here is derived from an EMBL/GenBank/DDBJ whole genome shotgun (WGS) entry which is preliminary data.</text>
</comment>
<dbReference type="Pfam" id="PF13860">
    <property type="entry name" value="FlgD_ig"/>
    <property type="match status" value="1"/>
</dbReference>
<organism evidence="3 4">
    <name type="scientific">candidate division TA06 bacterium B3_TA06</name>
    <dbReference type="NCBI Taxonomy" id="2012487"/>
    <lineage>
        <taxon>Bacteria</taxon>
        <taxon>Bacteria division TA06</taxon>
    </lineage>
</organism>
<dbReference type="AlphaFoldDB" id="A0A532V9N7"/>
<sequence length="468" mass="52557">MKLQCFVLSVLSLYGLAFGNVWSEPESLVPFNTHNEDPAVIIDNSGVAWALALPWVLRFQNGETGWQKMTEGGIGGISGMDRGCFDKGDTLWLLNDNDWQIYYIRWDGESWSEKEYVLTYSSCNFGSKITADSTNGVWAAWSTEWWGFFKGAYNRYQNGVWQEPQPVTDTLEEGDHVLNSITTDAYGRVWFGWSQSQGGKMVFETRYYDNGNWSEVSSIAESKWLVRLKLTPDRKGGVWALWNQQDGGLHTDYLIKASYWNGDAWTSPETVAVAGAFYNDWFPCGKIAVDAYGNAWAVWRQALEDNDKYGDIYYSVNTGEGWSEPAPVDTHPAVDQYPDIAVDGEGRIWCVWSSNREGEDEWDYSIWASYATVVGVKEPVTPVTHHLPSLTIDKSVGGEFTFSVSHSNIVRGIVIYDASGRVIRDLTISDNQTIHWDGTDAKGQALSPGVYFVKLSPASSTLKLILIR</sequence>
<dbReference type="InterPro" id="IPR026444">
    <property type="entry name" value="Secre_tail"/>
</dbReference>
<evidence type="ECO:0000313" key="3">
    <source>
        <dbReference type="EMBL" id="TKJ43923.1"/>
    </source>
</evidence>
<dbReference type="Proteomes" id="UP000317778">
    <property type="component" value="Unassembled WGS sequence"/>
</dbReference>
<evidence type="ECO:0000313" key="4">
    <source>
        <dbReference type="Proteomes" id="UP000317778"/>
    </source>
</evidence>
<keyword evidence="1" id="KW-0732">Signal</keyword>
<feature type="signal peptide" evidence="1">
    <location>
        <begin position="1"/>
        <end position="23"/>
    </location>
</feature>
<evidence type="ECO:0000256" key="1">
    <source>
        <dbReference type="SAM" id="SignalP"/>
    </source>
</evidence>
<feature type="domain" description="FlgD/Vpr Ig-like" evidence="2">
    <location>
        <begin position="404"/>
        <end position="456"/>
    </location>
</feature>
<dbReference type="NCBIfam" id="TIGR04183">
    <property type="entry name" value="Por_Secre_tail"/>
    <property type="match status" value="1"/>
</dbReference>
<name>A0A532V9N7_UNCT6</name>
<dbReference type="SUPFAM" id="SSF50939">
    <property type="entry name" value="Sialidases"/>
    <property type="match status" value="1"/>
</dbReference>
<protein>
    <recommendedName>
        <fullName evidence="2">FlgD/Vpr Ig-like domain-containing protein</fullName>
    </recommendedName>
</protein>
<dbReference type="InterPro" id="IPR036278">
    <property type="entry name" value="Sialidase_sf"/>
</dbReference>
<evidence type="ECO:0000259" key="2">
    <source>
        <dbReference type="Pfam" id="PF13860"/>
    </source>
</evidence>
<dbReference type="EMBL" id="NJBO01000002">
    <property type="protein sequence ID" value="TKJ43923.1"/>
    <property type="molecule type" value="Genomic_DNA"/>
</dbReference>
<feature type="chain" id="PRO_5021837818" description="FlgD/Vpr Ig-like domain-containing protein" evidence="1">
    <location>
        <begin position="24"/>
        <end position="468"/>
    </location>
</feature>
<dbReference type="Gene3D" id="2.60.40.4070">
    <property type="match status" value="1"/>
</dbReference>
<dbReference type="InterPro" id="IPR025965">
    <property type="entry name" value="FlgD/Vpr_Ig-like"/>
</dbReference>
<proteinExistence type="predicted"/>
<gene>
    <name evidence="3" type="ORF">CEE36_02055</name>
</gene>
<accession>A0A532V9N7</accession>